<dbReference type="AlphaFoldDB" id="T1G4P2"/>
<evidence type="ECO:0000256" key="7">
    <source>
        <dbReference type="ARBA" id="ARBA00022989"/>
    </source>
</evidence>
<dbReference type="InterPro" id="IPR050352">
    <property type="entry name" value="ABCG_transporters"/>
</dbReference>
<dbReference type="CTD" id="20216040"/>
<accession>T1G4P2</accession>
<sequence length="588" mass="65535">SGIFRPGINAILGPTGCGKTTLLNLLAGQCSGQGVKGKVLINGQNIPSNFKHIAGYVIQDDMVMSMLTVKENVMFSANLRIHEPMTLKQKDNLVDETLQELGLTKCANTKIGNSFTRGISGGERKRTSIAMEIITSSRILFLDEPTSGLDASTAHSVMLTLKSLALKGMTVIMSIHQPRYSIFKIFDQLFVLSKGQTIFHGPANKTLDFLASSGYICEEHDNPSDFILDVLSGTYNNNNIINNVGFNISVDNNVADGKQLLDGNKYVNKKLQVASSDVKQLQAADDQDEGMFLLIACCIVVFFMLLAAVSCRTFKCTVRNTRAISTPAFSALILSLIVGSIYFQIDRSAHSARTKIQNRVGAFFFIVMNHVFANMSSVDVFIRERAIYIHETISGYYGIVVYFICKILFEVLPLRTMPIIFFSIITFFMIGFPFTLYNLLIYAFNIFLTNVAGASVALFFSASTRQHAIGTVLTSLVWVTMMVYSGVLVNIETVPRFLRWVCWGSIFRYSINMFLINSLKNQTFCDDGVSGNQTHIECLSGNEYLESQGIQYLSSFDQWKNEMFLIIISIIFLTLALIQLKRSVRFTQ</sequence>
<dbReference type="eggNOG" id="KOG0061">
    <property type="taxonomic scope" value="Eukaryota"/>
</dbReference>
<evidence type="ECO:0000256" key="8">
    <source>
        <dbReference type="ARBA" id="ARBA00023136"/>
    </source>
</evidence>
<dbReference type="GO" id="GO:0008514">
    <property type="term" value="F:organic anion transmembrane transporter activity"/>
    <property type="evidence" value="ECO:0007669"/>
    <property type="project" value="UniProtKB-ARBA"/>
</dbReference>
<feature type="transmembrane region" description="Helical" evidence="9">
    <location>
        <begin position="363"/>
        <end position="382"/>
    </location>
</feature>
<keyword evidence="8 9" id="KW-0472">Membrane</keyword>
<dbReference type="PANTHER" id="PTHR48041">
    <property type="entry name" value="ABC TRANSPORTER G FAMILY MEMBER 28"/>
    <property type="match status" value="1"/>
</dbReference>
<organism evidence="12 13">
    <name type="scientific">Helobdella robusta</name>
    <name type="common">Californian leech</name>
    <dbReference type="NCBI Taxonomy" id="6412"/>
    <lineage>
        <taxon>Eukaryota</taxon>
        <taxon>Metazoa</taxon>
        <taxon>Spiralia</taxon>
        <taxon>Lophotrochozoa</taxon>
        <taxon>Annelida</taxon>
        <taxon>Clitellata</taxon>
        <taxon>Hirudinea</taxon>
        <taxon>Rhynchobdellida</taxon>
        <taxon>Glossiphoniidae</taxon>
        <taxon>Helobdella</taxon>
    </lineage>
</organism>
<comment type="similarity">
    <text evidence="2">Belongs to the ABC transporter superfamily. ABCG family. Eye pigment precursor importer (TC 3.A.1.204) subfamily.</text>
</comment>
<reference evidence="13" key="1">
    <citation type="submission" date="2012-12" db="EMBL/GenBank/DDBJ databases">
        <authorList>
            <person name="Hellsten U."/>
            <person name="Grimwood J."/>
            <person name="Chapman J.A."/>
            <person name="Shapiro H."/>
            <person name="Aerts A."/>
            <person name="Otillar R.P."/>
            <person name="Terry A.Y."/>
            <person name="Boore J.L."/>
            <person name="Simakov O."/>
            <person name="Marletaz F."/>
            <person name="Cho S.-J."/>
            <person name="Edsinger-Gonzales E."/>
            <person name="Havlak P."/>
            <person name="Kuo D.-H."/>
            <person name="Larsson T."/>
            <person name="Lv J."/>
            <person name="Arendt D."/>
            <person name="Savage R."/>
            <person name="Osoegawa K."/>
            <person name="de Jong P."/>
            <person name="Lindberg D.R."/>
            <person name="Seaver E.C."/>
            <person name="Weisblat D.A."/>
            <person name="Putnam N.H."/>
            <person name="Grigoriev I.V."/>
            <person name="Rokhsar D.S."/>
        </authorList>
    </citation>
    <scope>NUCLEOTIDE SEQUENCE</scope>
</reference>
<evidence type="ECO:0000256" key="9">
    <source>
        <dbReference type="SAM" id="Phobius"/>
    </source>
</evidence>
<dbReference type="GO" id="GO:0005524">
    <property type="term" value="F:ATP binding"/>
    <property type="evidence" value="ECO:0007669"/>
    <property type="project" value="UniProtKB-KW"/>
</dbReference>
<keyword evidence="13" id="KW-1185">Reference proteome</keyword>
<dbReference type="CDD" id="cd03213">
    <property type="entry name" value="ABCG_EPDR"/>
    <property type="match status" value="1"/>
</dbReference>
<name>T1G4P2_HELRO</name>
<dbReference type="GO" id="GO:0055085">
    <property type="term" value="P:transmembrane transport"/>
    <property type="evidence" value="ECO:0000318"/>
    <property type="project" value="GO_Central"/>
</dbReference>
<keyword evidence="7 9" id="KW-1133">Transmembrane helix</keyword>
<dbReference type="OrthoDB" id="66620at2759"/>
<reference evidence="11 13" key="2">
    <citation type="journal article" date="2013" name="Nature">
        <title>Insights into bilaterian evolution from three spiralian genomes.</title>
        <authorList>
            <person name="Simakov O."/>
            <person name="Marletaz F."/>
            <person name="Cho S.J."/>
            <person name="Edsinger-Gonzales E."/>
            <person name="Havlak P."/>
            <person name="Hellsten U."/>
            <person name="Kuo D.H."/>
            <person name="Larsson T."/>
            <person name="Lv J."/>
            <person name="Arendt D."/>
            <person name="Savage R."/>
            <person name="Osoegawa K."/>
            <person name="de Jong P."/>
            <person name="Grimwood J."/>
            <person name="Chapman J.A."/>
            <person name="Shapiro H."/>
            <person name="Aerts A."/>
            <person name="Otillar R.P."/>
            <person name="Terry A.Y."/>
            <person name="Boore J.L."/>
            <person name="Grigoriev I.V."/>
            <person name="Lindberg D.R."/>
            <person name="Seaver E.C."/>
            <person name="Weisblat D.A."/>
            <person name="Putnam N.H."/>
            <person name="Rokhsar D.S."/>
        </authorList>
    </citation>
    <scope>NUCLEOTIDE SEQUENCE</scope>
</reference>
<evidence type="ECO:0000313" key="12">
    <source>
        <dbReference type="EnsemblMetazoa" id="HelroP82208"/>
    </source>
</evidence>
<dbReference type="HOGENOM" id="CLU_000604_57_8_1"/>
<evidence type="ECO:0000313" key="13">
    <source>
        <dbReference type="Proteomes" id="UP000015101"/>
    </source>
</evidence>
<gene>
    <name evidence="12" type="primary">20216040</name>
    <name evidence="11" type="ORF">HELRODRAFT_82208</name>
</gene>
<evidence type="ECO:0000256" key="6">
    <source>
        <dbReference type="ARBA" id="ARBA00022840"/>
    </source>
</evidence>
<feature type="transmembrane region" description="Helical" evidence="9">
    <location>
        <begin position="497"/>
        <end position="516"/>
    </location>
</feature>
<dbReference type="PANTHER" id="PTHR48041:SF116">
    <property type="entry name" value="PROTEIN BROWN"/>
    <property type="match status" value="1"/>
</dbReference>
<evidence type="ECO:0000256" key="4">
    <source>
        <dbReference type="ARBA" id="ARBA00022692"/>
    </source>
</evidence>
<feature type="transmembrane region" description="Helical" evidence="9">
    <location>
        <begin position="394"/>
        <end position="413"/>
    </location>
</feature>
<evidence type="ECO:0000256" key="5">
    <source>
        <dbReference type="ARBA" id="ARBA00022741"/>
    </source>
</evidence>
<proteinExistence type="inferred from homology"/>
<dbReference type="InterPro" id="IPR003593">
    <property type="entry name" value="AAA+_ATPase"/>
</dbReference>
<evidence type="ECO:0000256" key="1">
    <source>
        <dbReference type="ARBA" id="ARBA00004141"/>
    </source>
</evidence>
<dbReference type="GO" id="GO:0005886">
    <property type="term" value="C:plasma membrane"/>
    <property type="evidence" value="ECO:0000318"/>
    <property type="project" value="GO_Central"/>
</dbReference>
<evidence type="ECO:0000313" key="11">
    <source>
        <dbReference type="EMBL" id="ESO01062.1"/>
    </source>
</evidence>
<feature type="transmembrane region" description="Helical" evidence="9">
    <location>
        <begin position="563"/>
        <end position="580"/>
    </location>
</feature>
<feature type="transmembrane region" description="Helical" evidence="9">
    <location>
        <begin position="468"/>
        <end position="490"/>
    </location>
</feature>
<keyword evidence="4 9" id="KW-0812">Transmembrane</keyword>
<feature type="transmembrane region" description="Helical" evidence="9">
    <location>
        <begin position="419"/>
        <end position="437"/>
    </location>
</feature>
<dbReference type="InterPro" id="IPR013525">
    <property type="entry name" value="ABC2_TM"/>
</dbReference>
<dbReference type="GO" id="GO:0042626">
    <property type="term" value="F:ATPase-coupled transmembrane transporter activity"/>
    <property type="evidence" value="ECO:0000318"/>
    <property type="project" value="GO_Central"/>
</dbReference>
<dbReference type="GO" id="GO:0016324">
    <property type="term" value="C:apical plasma membrane"/>
    <property type="evidence" value="ECO:0007669"/>
    <property type="project" value="UniProtKB-ARBA"/>
</dbReference>
<comment type="subcellular location">
    <subcellularLocation>
        <location evidence="1">Membrane</location>
        <topology evidence="1">Multi-pass membrane protein</topology>
    </subcellularLocation>
</comment>
<feature type="transmembrane region" description="Helical" evidence="9">
    <location>
        <begin position="323"/>
        <end position="343"/>
    </location>
</feature>
<dbReference type="InterPro" id="IPR003439">
    <property type="entry name" value="ABC_transporter-like_ATP-bd"/>
</dbReference>
<dbReference type="Pfam" id="PF01061">
    <property type="entry name" value="ABC2_membrane"/>
    <property type="match status" value="1"/>
</dbReference>
<dbReference type="InterPro" id="IPR043926">
    <property type="entry name" value="ABCG_dom"/>
</dbReference>
<feature type="domain" description="ABC transporter" evidence="10">
    <location>
        <begin position="3"/>
        <end position="219"/>
    </location>
</feature>
<dbReference type="EMBL" id="AMQM01005142">
    <property type="status" value="NOT_ANNOTATED_CDS"/>
    <property type="molecule type" value="Genomic_DNA"/>
</dbReference>
<feature type="transmembrane region" description="Helical" evidence="9">
    <location>
        <begin position="444"/>
        <end position="462"/>
    </location>
</feature>
<dbReference type="KEGG" id="hro:HELRODRAFT_82208"/>
<keyword evidence="3" id="KW-0813">Transport</keyword>
<dbReference type="Pfam" id="PF19055">
    <property type="entry name" value="ABC2_membrane_7"/>
    <property type="match status" value="1"/>
</dbReference>
<dbReference type="GeneID" id="20216040"/>
<protein>
    <recommendedName>
        <fullName evidence="10">ABC transporter domain-containing protein</fullName>
    </recommendedName>
</protein>
<dbReference type="EnsemblMetazoa" id="HelroT82208">
    <property type="protein sequence ID" value="HelroP82208"/>
    <property type="gene ID" value="HelroG82208"/>
</dbReference>
<dbReference type="FunFam" id="3.40.50.300:FF:000622">
    <property type="entry name" value="ATP-binding cassette sub-family G member 2"/>
    <property type="match status" value="1"/>
</dbReference>
<dbReference type="EMBL" id="KB096830">
    <property type="protein sequence ID" value="ESO01062.1"/>
    <property type="molecule type" value="Genomic_DNA"/>
</dbReference>
<dbReference type="SMART" id="SM00382">
    <property type="entry name" value="AAA"/>
    <property type="match status" value="1"/>
</dbReference>
<dbReference type="Gene3D" id="3.40.50.300">
    <property type="entry name" value="P-loop containing nucleotide triphosphate hydrolases"/>
    <property type="match status" value="1"/>
</dbReference>
<dbReference type="Pfam" id="PF00005">
    <property type="entry name" value="ABC_tran"/>
    <property type="match status" value="1"/>
</dbReference>
<evidence type="ECO:0000256" key="3">
    <source>
        <dbReference type="ARBA" id="ARBA00022448"/>
    </source>
</evidence>
<evidence type="ECO:0000259" key="10">
    <source>
        <dbReference type="PROSITE" id="PS50893"/>
    </source>
</evidence>
<dbReference type="RefSeq" id="XP_009020774.1">
    <property type="nucleotide sequence ID" value="XM_009022526.1"/>
</dbReference>
<dbReference type="STRING" id="6412.T1G4P2"/>
<dbReference type="GO" id="GO:0140359">
    <property type="term" value="F:ABC-type transporter activity"/>
    <property type="evidence" value="ECO:0007669"/>
    <property type="project" value="InterPro"/>
</dbReference>
<dbReference type="InterPro" id="IPR027417">
    <property type="entry name" value="P-loop_NTPase"/>
</dbReference>
<dbReference type="Proteomes" id="UP000015101">
    <property type="component" value="Unassembled WGS sequence"/>
</dbReference>
<dbReference type="PROSITE" id="PS50893">
    <property type="entry name" value="ABC_TRANSPORTER_2"/>
    <property type="match status" value="1"/>
</dbReference>
<reference evidence="12" key="3">
    <citation type="submission" date="2015-06" db="UniProtKB">
        <authorList>
            <consortium name="EnsemblMetazoa"/>
        </authorList>
    </citation>
    <scope>IDENTIFICATION</scope>
</reference>
<keyword evidence="6" id="KW-0067">ATP-binding</keyword>
<feature type="transmembrane region" description="Helical" evidence="9">
    <location>
        <begin position="290"/>
        <end position="311"/>
    </location>
</feature>
<dbReference type="InParanoid" id="T1G4P2"/>
<dbReference type="SUPFAM" id="SSF52540">
    <property type="entry name" value="P-loop containing nucleoside triphosphate hydrolases"/>
    <property type="match status" value="1"/>
</dbReference>
<dbReference type="GO" id="GO:0015562">
    <property type="term" value="F:efflux transmembrane transporter activity"/>
    <property type="evidence" value="ECO:0007669"/>
    <property type="project" value="UniProtKB-ARBA"/>
</dbReference>
<dbReference type="GO" id="GO:0016887">
    <property type="term" value="F:ATP hydrolysis activity"/>
    <property type="evidence" value="ECO:0007669"/>
    <property type="project" value="InterPro"/>
</dbReference>
<keyword evidence="5" id="KW-0547">Nucleotide-binding</keyword>
<evidence type="ECO:0000256" key="2">
    <source>
        <dbReference type="ARBA" id="ARBA00005814"/>
    </source>
</evidence>